<evidence type="ECO:0000313" key="6">
    <source>
        <dbReference type="EMBL" id="CAH0382693.1"/>
    </source>
</evidence>
<feature type="region of interest" description="Disordered" evidence="4">
    <location>
        <begin position="18"/>
        <end position="59"/>
    </location>
</feature>
<keyword evidence="2" id="KW-0645">Protease</keyword>
<comment type="similarity">
    <text evidence="1">Belongs to the peptidase C48 family.</text>
</comment>
<dbReference type="Pfam" id="PF02902">
    <property type="entry name" value="Peptidase_C48"/>
    <property type="match status" value="1"/>
</dbReference>
<sequence length="190" mass="21116">MEKLSALIEEVPARVRATAKSRVPARDPTGPLSVRRQVQAINPLPNRPSPSQADRLPEGTEGSLIGQVKRIRGIAANLSKISSRPDLLIIRVHCPVRQQWFLLGADFASRALLCFDSRYDNDKTNSSLSILRDFCVRVVPGSLWYIHAVKVPQQVNEQDCGAFTLMYAEALFRRAPVETSNGGAEFENFD</sequence>
<evidence type="ECO:0000313" key="7">
    <source>
        <dbReference type="Proteomes" id="UP001152759"/>
    </source>
</evidence>
<evidence type="ECO:0000256" key="4">
    <source>
        <dbReference type="SAM" id="MobiDB-lite"/>
    </source>
</evidence>
<feature type="domain" description="Ubiquitin-like protease family profile" evidence="5">
    <location>
        <begin position="1"/>
        <end position="171"/>
    </location>
</feature>
<name>A0A9P0A2D6_BEMTA</name>
<keyword evidence="7" id="KW-1185">Reference proteome</keyword>
<dbReference type="PROSITE" id="PS50600">
    <property type="entry name" value="ULP_PROTEASE"/>
    <property type="match status" value="1"/>
</dbReference>
<keyword evidence="3" id="KW-0378">Hydrolase</keyword>
<evidence type="ECO:0000256" key="3">
    <source>
        <dbReference type="ARBA" id="ARBA00022801"/>
    </source>
</evidence>
<dbReference type="InterPro" id="IPR003653">
    <property type="entry name" value="Peptidase_C48_C"/>
</dbReference>
<dbReference type="SUPFAM" id="SSF54001">
    <property type="entry name" value="Cysteine proteinases"/>
    <property type="match status" value="1"/>
</dbReference>
<dbReference type="Proteomes" id="UP001152759">
    <property type="component" value="Chromosome 10"/>
</dbReference>
<dbReference type="EMBL" id="OU963871">
    <property type="protein sequence ID" value="CAH0382693.1"/>
    <property type="molecule type" value="Genomic_DNA"/>
</dbReference>
<proteinExistence type="inferred from homology"/>
<dbReference type="InterPro" id="IPR038765">
    <property type="entry name" value="Papain-like_cys_pep_sf"/>
</dbReference>
<gene>
    <name evidence="6" type="ORF">BEMITA_LOCUS2202</name>
</gene>
<dbReference type="AlphaFoldDB" id="A0A9P0A2D6"/>
<protein>
    <recommendedName>
        <fullName evidence="5">Ubiquitin-like protease family profile domain-containing protein</fullName>
    </recommendedName>
</protein>
<evidence type="ECO:0000259" key="5">
    <source>
        <dbReference type="PROSITE" id="PS50600"/>
    </source>
</evidence>
<reference evidence="6" key="1">
    <citation type="submission" date="2021-12" db="EMBL/GenBank/DDBJ databases">
        <authorList>
            <person name="King R."/>
        </authorList>
    </citation>
    <scope>NUCLEOTIDE SEQUENCE</scope>
</reference>
<evidence type="ECO:0000256" key="1">
    <source>
        <dbReference type="ARBA" id="ARBA00005234"/>
    </source>
</evidence>
<dbReference type="GO" id="GO:0006508">
    <property type="term" value="P:proteolysis"/>
    <property type="evidence" value="ECO:0007669"/>
    <property type="project" value="UniProtKB-KW"/>
</dbReference>
<accession>A0A9P0A2D6</accession>
<organism evidence="6 7">
    <name type="scientific">Bemisia tabaci</name>
    <name type="common">Sweetpotato whitefly</name>
    <name type="synonym">Aleurodes tabaci</name>
    <dbReference type="NCBI Taxonomy" id="7038"/>
    <lineage>
        <taxon>Eukaryota</taxon>
        <taxon>Metazoa</taxon>
        <taxon>Ecdysozoa</taxon>
        <taxon>Arthropoda</taxon>
        <taxon>Hexapoda</taxon>
        <taxon>Insecta</taxon>
        <taxon>Pterygota</taxon>
        <taxon>Neoptera</taxon>
        <taxon>Paraneoptera</taxon>
        <taxon>Hemiptera</taxon>
        <taxon>Sternorrhyncha</taxon>
        <taxon>Aleyrodoidea</taxon>
        <taxon>Aleyrodidae</taxon>
        <taxon>Aleyrodinae</taxon>
        <taxon>Bemisia</taxon>
    </lineage>
</organism>
<evidence type="ECO:0000256" key="2">
    <source>
        <dbReference type="ARBA" id="ARBA00022670"/>
    </source>
</evidence>
<dbReference type="GO" id="GO:0008234">
    <property type="term" value="F:cysteine-type peptidase activity"/>
    <property type="evidence" value="ECO:0007669"/>
    <property type="project" value="InterPro"/>
</dbReference>
<dbReference type="Gene3D" id="3.40.395.10">
    <property type="entry name" value="Adenoviral Proteinase, Chain A"/>
    <property type="match status" value="1"/>
</dbReference>